<proteinExistence type="predicted"/>
<organism evidence="1 2">
    <name type="scientific">Romanomermis culicivorax</name>
    <name type="common">Nematode worm</name>
    <dbReference type="NCBI Taxonomy" id="13658"/>
    <lineage>
        <taxon>Eukaryota</taxon>
        <taxon>Metazoa</taxon>
        <taxon>Ecdysozoa</taxon>
        <taxon>Nematoda</taxon>
        <taxon>Enoplea</taxon>
        <taxon>Dorylaimia</taxon>
        <taxon>Mermithida</taxon>
        <taxon>Mermithoidea</taxon>
        <taxon>Mermithidae</taxon>
        <taxon>Romanomermis</taxon>
    </lineage>
</organism>
<sequence>MVFRAYVTGFDFRVAYKNRVALDHADRVPLPNVSVQKNVVVRFSRRAYANSVFTITYQPVRGFRLSRITTCTTQDIVCVVVVTNFFVVQGSKWYDVNFSVDVMIDGRIERQSQKYANEFSKIVHGGWESGLMGGAGAVLPLAKV</sequence>
<dbReference type="AlphaFoldDB" id="A0A915KPB0"/>
<dbReference type="WBParaSite" id="nRc.2.0.1.t39568-RA">
    <property type="protein sequence ID" value="nRc.2.0.1.t39568-RA"/>
    <property type="gene ID" value="nRc.2.0.1.g39568"/>
</dbReference>
<dbReference type="Proteomes" id="UP000887565">
    <property type="component" value="Unplaced"/>
</dbReference>
<evidence type="ECO:0000313" key="1">
    <source>
        <dbReference type="Proteomes" id="UP000887565"/>
    </source>
</evidence>
<accession>A0A915KPB0</accession>
<reference evidence="2" key="1">
    <citation type="submission" date="2022-11" db="UniProtKB">
        <authorList>
            <consortium name="WormBaseParasite"/>
        </authorList>
    </citation>
    <scope>IDENTIFICATION</scope>
</reference>
<keyword evidence="1" id="KW-1185">Reference proteome</keyword>
<protein>
    <submittedName>
        <fullName evidence="2">Uncharacterized protein</fullName>
    </submittedName>
</protein>
<name>A0A915KPB0_ROMCU</name>
<evidence type="ECO:0000313" key="2">
    <source>
        <dbReference type="WBParaSite" id="nRc.2.0.1.t39568-RA"/>
    </source>
</evidence>